<keyword evidence="7 12" id="KW-0863">Zinc-finger</keyword>
<dbReference type="Gene3D" id="3.40.1360.10">
    <property type="match status" value="1"/>
</dbReference>
<feature type="zinc finger region" description="CHC2-type" evidence="12 14">
    <location>
        <begin position="43"/>
        <end position="67"/>
    </location>
</feature>
<dbReference type="InterPro" id="IPR019475">
    <property type="entry name" value="DNA_primase_DnaB-bd"/>
</dbReference>
<keyword evidence="11 12" id="KW-0804">Transcription</keyword>
<evidence type="ECO:0000256" key="7">
    <source>
        <dbReference type="ARBA" id="ARBA00022771"/>
    </source>
</evidence>
<dbReference type="InterPro" id="IPR006295">
    <property type="entry name" value="DNA_primase_DnaG"/>
</dbReference>
<evidence type="ECO:0000256" key="6">
    <source>
        <dbReference type="ARBA" id="ARBA00022723"/>
    </source>
</evidence>
<dbReference type="InterPro" id="IPR002694">
    <property type="entry name" value="Znf_CHC2"/>
</dbReference>
<comment type="caution">
    <text evidence="17">The sequence shown here is derived from an EMBL/GenBank/DDBJ whole genome shotgun (WGS) entry which is preliminary data.</text>
</comment>
<comment type="similarity">
    <text evidence="12 13">Belongs to the DnaG primase family.</text>
</comment>
<sequence length="669" mass="74084">MRFSSDFLDEIRDRVPISAVVGRRVTWDRKKTNVSRQDYWACCPFHGEKSPSFHCEDRKGRYHCFGCGVSGDHFRFLTDLEGLSFVEAVQQVADMAGISMPQPDPQAERRERERTTLQDVMEMATQFFQDQLQTASGARARAYLRERGLTGRTIETFRLGYAPESRNALKEYLAGKGVPKEQIEACGLVVHGPDIPVSYDRFRDRIMFPILSSRDKVIAFGGRAMAADAMAKYLNSNETELFHKGNVLYNFSRARRALQGAGGADTLIAVEGYMDVIALYQAGIENAVAPLGTALTENQLQLMWKTTPVPVLCFDGDGAGQRAAFRAVELALPHIKPGQSLRFAMLPDGKDPDDLVKHDGRQPFDRVMAEAKPLAEMVWIREVSSASIDTPEKRAEIEARLKQVVQVIADENVRRHYQQDIRDRLYALFQGAQPGRGERGGYKGGASGGGKATVGGRFGGGGRPPGPIAASRGAVSDRLARSGLVRGRQEQPTLRESVLALTIVNHPQLLEQEYDEIAAIDYDNAGLQRLWSSLLTAVAELGSALSREQLIARLDSLGHGEILRALDQQIRNARLWIATEIAAPEDAREAYRQALSLYKGARALKRQRMELEREVAEATEADDGERIEQLINALHEVQLEVVRMENQEAIIDGFGVMSGRVRGPATGAH</sequence>
<evidence type="ECO:0000259" key="16">
    <source>
        <dbReference type="PROSITE" id="PS50880"/>
    </source>
</evidence>
<evidence type="ECO:0000256" key="11">
    <source>
        <dbReference type="ARBA" id="ARBA00023163"/>
    </source>
</evidence>
<accession>A0A4S8P7N2</accession>
<dbReference type="OrthoDB" id="9803773at2"/>
<dbReference type="GO" id="GO:0003899">
    <property type="term" value="F:DNA-directed RNA polymerase activity"/>
    <property type="evidence" value="ECO:0007669"/>
    <property type="project" value="UniProtKB-UniRule"/>
</dbReference>
<dbReference type="SUPFAM" id="SSF56731">
    <property type="entry name" value="DNA primase core"/>
    <property type="match status" value="1"/>
</dbReference>
<dbReference type="GO" id="GO:0005737">
    <property type="term" value="C:cytoplasm"/>
    <property type="evidence" value="ECO:0007669"/>
    <property type="project" value="TreeGrafter"/>
</dbReference>
<evidence type="ECO:0000256" key="13">
    <source>
        <dbReference type="PIRNR" id="PIRNR002811"/>
    </source>
</evidence>
<keyword evidence="1 12" id="KW-0240">DNA-directed RNA polymerase</keyword>
<dbReference type="PANTHER" id="PTHR30313:SF2">
    <property type="entry name" value="DNA PRIMASE"/>
    <property type="match status" value="1"/>
</dbReference>
<dbReference type="SMART" id="SM00400">
    <property type="entry name" value="ZnF_CHCC"/>
    <property type="match status" value="1"/>
</dbReference>
<dbReference type="Gene3D" id="3.90.580.10">
    <property type="entry name" value="Zinc finger, CHC2-type domain"/>
    <property type="match status" value="1"/>
</dbReference>
<keyword evidence="18" id="KW-1185">Reference proteome</keyword>
<dbReference type="InterPro" id="IPR030846">
    <property type="entry name" value="DnaG_bac"/>
</dbReference>
<dbReference type="EMBL" id="STGV01000001">
    <property type="protein sequence ID" value="THV24782.1"/>
    <property type="molecule type" value="Genomic_DNA"/>
</dbReference>
<keyword evidence="8 12" id="KW-0862">Zinc</keyword>
<keyword evidence="4 12" id="KW-0548">Nucleotidyltransferase</keyword>
<reference evidence="17 18" key="1">
    <citation type="submission" date="2019-04" db="EMBL/GenBank/DDBJ databases">
        <title>Genome sequence of strain shin9-1.</title>
        <authorList>
            <person name="Gao J."/>
            <person name="Sun J."/>
        </authorList>
    </citation>
    <scope>NUCLEOTIDE SEQUENCE [LARGE SCALE GENOMIC DNA]</scope>
    <source>
        <strain evidence="18">shin9-1</strain>
    </source>
</reference>
<dbReference type="NCBIfam" id="TIGR01391">
    <property type="entry name" value="dnaG"/>
    <property type="match status" value="1"/>
</dbReference>
<evidence type="ECO:0000256" key="5">
    <source>
        <dbReference type="ARBA" id="ARBA00022705"/>
    </source>
</evidence>
<keyword evidence="2 12" id="KW-0639">Primosome</keyword>
<comment type="cofactor">
    <cofactor evidence="12 13 14">
        <name>Zn(2+)</name>
        <dbReference type="ChEBI" id="CHEBI:29105"/>
    </cofactor>
    <text evidence="12 13 14">Binds 1 zinc ion per monomer.</text>
</comment>
<evidence type="ECO:0000256" key="10">
    <source>
        <dbReference type="ARBA" id="ARBA00023125"/>
    </source>
</evidence>
<dbReference type="PANTHER" id="PTHR30313">
    <property type="entry name" value="DNA PRIMASE"/>
    <property type="match status" value="1"/>
</dbReference>
<dbReference type="InterPro" id="IPR034151">
    <property type="entry name" value="TOPRIM_DnaG_bac"/>
</dbReference>
<dbReference type="InterPro" id="IPR037068">
    <property type="entry name" value="DNA_primase_core_N_sf"/>
</dbReference>
<keyword evidence="9" id="KW-0460">Magnesium</keyword>
<name>A0A4S8P7N2_9HYPH</name>
<evidence type="ECO:0000256" key="14">
    <source>
        <dbReference type="PIRSR" id="PIRSR002811-1"/>
    </source>
</evidence>
<keyword evidence="5 12" id="KW-0235">DNA replication</keyword>
<evidence type="ECO:0000256" key="12">
    <source>
        <dbReference type="HAMAP-Rule" id="MF_00974"/>
    </source>
</evidence>
<keyword evidence="10 12" id="KW-0238">DNA-binding</keyword>
<dbReference type="FunFam" id="3.40.1360.10:FF:000002">
    <property type="entry name" value="DNA primase"/>
    <property type="match status" value="1"/>
</dbReference>
<evidence type="ECO:0000256" key="3">
    <source>
        <dbReference type="ARBA" id="ARBA00022679"/>
    </source>
</evidence>
<dbReference type="FunFam" id="3.90.980.10:FF:000001">
    <property type="entry name" value="DNA primase"/>
    <property type="match status" value="1"/>
</dbReference>
<dbReference type="SUPFAM" id="SSF57783">
    <property type="entry name" value="Zinc beta-ribbon"/>
    <property type="match status" value="1"/>
</dbReference>
<keyword evidence="6 12" id="KW-0479">Metal-binding</keyword>
<feature type="domain" description="Toprim" evidence="16">
    <location>
        <begin position="265"/>
        <end position="347"/>
    </location>
</feature>
<gene>
    <name evidence="12" type="primary">dnaG</name>
    <name evidence="17" type="ORF">FAA97_00765</name>
</gene>
<evidence type="ECO:0000256" key="2">
    <source>
        <dbReference type="ARBA" id="ARBA00022515"/>
    </source>
</evidence>
<dbReference type="InterPro" id="IPR050219">
    <property type="entry name" value="DnaG_primase"/>
</dbReference>
<dbReference type="Gene3D" id="3.90.980.10">
    <property type="entry name" value="DNA primase, catalytic core, N-terminal domain"/>
    <property type="match status" value="1"/>
</dbReference>
<evidence type="ECO:0000313" key="18">
    <source>
        <dbReference type="Proteomes" id="UP000308828"/>
    </source>
</evidence>
<dbReference type="AlphaFoldDB" id="A0A4S8P7N2"/>
<dbReference type="Pfam" id="PF13155">
    <property type="entry name" value="Toprim_2"/>
    <property type="match status" value="1"/>
</dbReference>
<evidence type="ECO:0000256" key="4">
    <source>
        <dbReference type="ARBA" id="ARBA00022695"/>
    </source>
</evidence>
<dbReference type="PIRSF" id="PIRSF002811">
    <property type="entry name" value="DnaG"/>
    <property type="match status" value="1"/>
</dbReference>
<comment type="subunit">
    <text evidence="12">Monomer. Interacts with DnaB.</text>
</comment>
<evidence type="ECO:0000256" key="9">
    <source>
        <dbReference type="ARBA" id="ARBA00022842"/>
    </source>
</evidence>
<proteinExistence type="inferred from homology"/>
<dbReference type="CDD" id="cd03364">
    <property type="entry name" value="TOPRIM_DnaG_primases"/>
    <property type="match status" value="1"/>
</dbReference>
<evidence type="ECO:0000256" key="15">
    <source>
        <dbReference type="SAM" id="Coils"/>
    </source>
</evidence>
<dbReference type="InterPro" id="IPR036977">
    <property type="entry name" value="DNA_primase_Znf_CHC2"/>
</dbReference>
<protein>
    <recommendedName>
        <fullName evidence="12 13">DNA primase</fullName>
        <ecNumber evidence="12">2.7.7.101</ecNumber>
    </recommendedName>
</protein>
<comment type="catalytic activity">
    <reaction evidence="12">
        <text>ssDNA + n NTP = ssDNA/pppN(pN)n-1 hybrid + (n-1) diphosphate.</text>
        <dbReference type="EC" id="2.7.7.101"/>
    </reaction>
</comment>
<evidence type="ECO:0000313" key="17">
    <source>
        <dbReference type="EMBL" id="THV24782.1"/>
    </source>
</evidence>
<evidence type="ECO:0000256" key="1">
    <source>
        <dbReference type="ARBA" id="ARBA00022478"/>
    </source>
</evidence>
<comment type="function">
    <text evidence="12 13">RNA polymerase that catalyzes the synthesis of short RNA molecules used as primers for DNA polymerase during DNA replication.</text>
</comment>
<dbReference type="Proteomes" id="UP000308828">
    <property type="component" value="Unassembled WGS sequence"/>
</dbReference>
<dbReference type="GO" id="GO:1990077">
    <property type="term" value="C:primosome complex"/>
    <property type="evidence" value="ECO:0007669"/>
    <property type="project" value="UniProtKB-KW"/>
</dbReference>
<dbReference type="InterPro" id="IPR006171">
    <property type="entry name" value="TOPRIM_dom"/>
</dbReference>
<comment type="domain">
    <text evidence="12">Contains an N-terminal zinc-binding domain, a central core domain that contains the primase activity, and a C-terminal DnaB-binding domain.</text>
</comment>
<dbReference type="GO" id="GO:0008270">
    <property type="term" value="F:zinc ion binding"/>
    <property type="evidence" value="ECO:0007669"/>
    <property type="project" value="UniProtKB-UniRule"/>
</dbReference>
<dbReference type="GO" id="GO:0003677">
    <property type="term" value="F:DNA binding"/>
    <property type="evidence" value="ECO:0007669"/>
    <property type="project" value="UniProtKB-KW"/>
</dbReference>
<evidence type="ECO:0000256" key="8">
    <source>
        <dbReference type="ARBA" id="ARBA00022833"/>
    </source>
</evidence>
<dbReference type="Pfam" id="PF08275">
    <property type="entry name" value="DNAG_N"/>
    <property type="match status" value="1"/>
</dbReference>
<dbReference type="GO" id="GO:0006269">
    <property type="term" value="P:DNA replication, synthesis of primer"/>
    <property type="evidence" value="ECO:0007669"/>
    <property type="project" value="UniProtKB-UniRule"/>
</dbReference>
<dbReference type="Pfam" id="PF01807">
    <property type="entry name" value="Zn_ribbon_DnaG"/>
    <property type="match status" value="1"/>
</dbReference>
<keyword evidence="15" id="KW-0175">Coiled coil</keyword>
<keyword evidence="3 12" id="KW-0808">Transferase</keyword>
<organism evidence="17 18">
    <name type="scientific">Peteryoungia ipomoeae</name>
    <dbReference type="NCBI Taxonomy" id="1210932"/>
    <lineage>
        <taxon>Bacteria</taxon>
        <taxon>Pseudomonadati</taxon>
        <taxon>Pseudomonadota</taxon>
        <taxon>Alphaproteobacteria</taxon>
        <taxon>Hyphomicrobiales</taxon>
        <taxon>Rhizobiaceae</taxon>
        <taxon>Peteryoungia</taxon>
    </lineage>
</organism>
<dbReference type="SMART" id="SM00493">
    <property type="entry name" value="TOPRIM"/>
    <property type="match status" value="1"/>
</dbReference>
<dbReference type="RefSeq" id="WP_136596630.1">
    <property type="nucleotide sequence ID" value="NZ_STGV01000001.1"/>
</dbReference>
<dbReference type="EC" id="2.7.7.101" evidence="12"/>
<dbReference type="PROSITE" id="PS50880">
    <property type="entry name" value="TOPRIM"/>
    <property type="match status" value="1"/>
</dbReference>
<dbReference type="HAMAP" id="MF_00974">
    <property type="entry name" value="DNA_primase_DnaG"/>
    <property type="match status" value="1"/>
</dbReference>
<dbReference type="Pfam" id="PF10410">
    <property type="entry name" value="DnaB_bind"/>
    <property type="match status" value="1"/>
</dbReference>
<feature type="coiled-coil region" evidence="15">
    <location>
        <begin position="601"/>
        <end position="647"/>
    </location>
</feature>
<dbReference type="InterPro" id="IPR013264">
    <property type="entry name" value="DNAG_N"/>
</dbReference>
<dbReference type="GO" id="GO:0000428">
    <property type="term" value="C:DNA-directed RNA polymerase complex"/>
    <property type="evidence" value="ECO:0007669"/>
    <property type="project" value="UniProtKB-KW"/>
</dbReference>